<dbReference type="InterPro" id="IPR015926">
    <property type="entry name" value="Cytolysin/lectin"/>
</dbReference>
<dbReference type="GO" id="GO:0044218">
    <property type="term" value="C:other organism cell membrane"/>
    <property type="evidence" value="ECO:0007669"/>
    <property type="project" value="UniProtKB-KW"/>
</dbReference>
<dbReference type="GO" id="GO:0006812">
    <property type="term" value="P:monoatomic cation transport"/>
    <property type="evidence" value="ECO:0007669"/>
    <property type="project" value="InterPro"/>
</dbReference>
<evidence type="ECO:0000256" key="4">
    <source>
        <dbReference type="ARBA" id="ARBA00023298"/>
    </source>
</evidence>
<dbReference type="Proteomes" id="UP000237246">
    <property type="component" value="Unassembled WGS sequence"/>
</dbReference>
<dbReference type="GO" id="GO:0046930">
    <property type="term" value="C:pore complex"/>
    <property type="evidence" value="ECO:0007669"/>
    <property type="project" value="InterPro"/>
</dbReference>
<evidence type="ECO:0000313" key="7">
    <source>
        <dbReference type="Proteomes" id="UP000237246"/>
    </source>
</evidence>
<dbReference type="GO" id="GO:0051715">
    <property type="term" value="P:cytolysis in another organism"/>
    <property type="evidence" value="ECO:0007669"/>
    <property type="project" value="InterPro"/>
</dbReference>
<dbReference type="OrthoDB" id="6132998at2759"/>
<evidence type="ECO:0000256" key="3">
    <source>
        <dbReference type="ARBA" id="ARBA00022537"/>
    </source>
</evidence>
<dbReference type="GO" id="GO:0042151">
    <property type="term" value="C:nematocyst"/>
    <property type="evidence" value="ECO:0007669"/>
    <property type="project" value="UniProtKB-SubCell"/>
</dbReference>
<comment type="subcellular location">
    <subcellularLocation>
        <location evidence="2">Nematocyst</location>
    </subcellularLocation>
    <subcellularLocation>
        <location evidence="1">Target cell membrane</location>
    </subcellularLocation>
</comment>
<accession>A0A2P4S456</accession>
<dbReference type="PANTHER" id="PTHR40388">
    <property type="entry name" value="BRYOPORIN"/>
    <property type="match status" value="1"/>
</dbReference>
<dbReference type="GO" id="GO:0046931">
    <property type="term" value="P:pore complex assembly"/>
    <property type="evidence" value="ECO:0007669"/>
    <property type="project" value="InterPro"/>
</dbReference>
<keyword evidence="4" id="KW-0472">Membrane</keyword>
<sequence length="189" mass="21162">PYPHLSSPSRTYCFSGYSSVPPSPIIPPGATGCCTFNNSPRLFRGSVGVLVYEAETFTLAILFSNPYNYGFYYMEFAVEISPEKAHFGLLEDVYKRMYRGLPANSGNNGMLQKVKLHATQETILVSAGSIKVMATMSSAPKSIIKVVVDNKESPPPYTEAIPLLHFMHHEPRKWRKFQKKEGMNGPFFQ</sequence>
<dbReference type="Pfam" id="PF06369">
    <property type="entry name" value="Anemone_cytotox"/>
    <property type="match status" value="1"/>
</dbReference>
<evidence type="ECO:0000313" key="6">
    <source>
        <dbReference type="EMBL" id="POI18925.1"/>
    </source>
</evidence>
<comment type="caution">
    <text evidence="6">The sequence shown here is derived from an EMBL/GenBank/DDBJ whole genome shotgun (WGS) entry which is preliminary data.</text>
</comment>
<keyword evidence="4" id="KW-1053">Target membrane</keyword>
<dbReference type="InterPro" id="IPR050677">
    <property type="entry name" value="Actinoporin_PFT"/>
</dbReference>
<reference evidence="6 7" key="1">
    <citation type="submission" date="2018-01" db="EMBL/GenBank/DDBJ databases">
        <title>Comparison of the Chinese Bamboo Partridge and Red Junglefowl genome sequences highlights the importance of demography in genome evolution.</title>
        <authorList>
            <person name="Tiley G.P."/>
            <person name="Kimball R.T."/>
            <person name="Braun E.L."/>
            <person name="Burleigh J.G."/>
        </authorList>
    </citation>
    <scope>NUCLEOTIDE SEQUENCE [LARGE SCALE GENOMIC DNA]</scope>
    <source>
        <strain evidence="6">RTK389</strain>
        <tissue evidence="6">Blood</tissue>
    </source>
</reference>
<evidence type="ECO:0000256" key="1">
    <source>
        <dbReference type="ARBA" id="ARBA00004175"/>
    </source>
</evidence>
<dbReference type="PANTHER" id="PTHR40388:SF1">
    <property type="entry name" value="BRYOPORIN"/>
    <property type="match status" value="1"/>
</dbReference>
<organism evidence="6 7">
    <name type="scientific">Bambusicola thoracicus</name>
    <name type="common">Chinese bamboo-partridge</name>
    <name type="synonym">Perdix thoracica</name>
    <dbReference type="NCBI Taxonomy" id="9083"/>
    <lineage>
        <taxon>Eukaryota</taxon>
        <taxon>Metazoa</taxon>
        <taxon>Chordata</taxon>
        <taxon>Craniata</taxon>
        <taxon>Vertebrata</taxon>
        <taxon>Euteleostomi</taxon>
        <taxon>Archelosauria</taxon>
        <taxon>Archosauria</taxon>
        <taxon>Dinosauria</taxon>
        <taxon>Saurischia</taxon>
        <taxon>Theropoda</taxon>
        <taxon>Coelurosauria</taxon>
        <taxon>Aves</taxon>
        <taxon>Neognathae</taxon>
        <taxon>Galloanserae</taxon>
        <taxon>Galliformes</taxon>
        <taxon>Phasianidae</taxon>
        <taxon>Perdicinae</taxon>
        <taxon>Bambusicola</taxon>
    </lineage>
</organism>
<dbReference type="InterPro" id="IPR009104">
    <property type="entry name" value="Anemon_actinoporin-like"/>
</dbReference>
<dbReference type="Gene3D" id="2.60.270.20">
    <property type="entry name" value="Cytolysin/lectin"/>
    <property type="match status" value="1"/>
</dbReference>
<protein>
    <submittedName>
        <fullName evidence="6">Uncharacterized protein</fullName>
    </submittedName>
</protein>
<keyword evidence="3" id="KW-1052">Target cell membrane</keyword>
<proteinExistence type="predicted"/>
<dbReference type="SUPFAM" id="SSF63724">
    <property type="entry name" value="Cytolysin/lectin"/>
    <property type="match status" value="1"/>
</dbReference>
<dbReference type="EMBL" id="PPHD01113456">
    <property type="protein sequence ID" value="POI18925.1"/>
    <property type="molecule type" value="Genomic_DNA"/>
</dbReference>
<keyword evidence="5" id="KW-0166">Nematocyst</keyword>
<evidence type="ECO:0000256" key="5">
    <source>
        <dbReference type="ARBA" id="ARBA00023331"/>
    </source>
</evidence>
<evidence type="ECO:0000256" key="2">
    <source>
        <dbReference type="ARBA" id="ARBA00004532"/>
    </source>
</evidence>
<dbReference type="AlphaFoldDB" id="A0A2P4S456"/>
<gene>
    <name evidence="6" type="ORF">CIB84_017331</name>
</gene>
<name>A0A2P4S456_BAMTH</name>
<dbReference type="GO" id="GO:0015267">
    <property type="term" value="F:channel activity"/>
    <property type="evidence" value="ECO:0007669"/>
    <property type="project" value="InterPro"/>
</dbReference>
<keyword evidence="7" id="KW-1185">Reference proteome</keyword>
<feature type="non-terminal residue" evidence="6">
    <location>
        <position position="1"/>
    </location>
</feature>